<dbReference type="SMART" id="SM00382">
    <property type="entry name" value="AAA"/>
    <property type="match status" value="1"/>
</dbReference>
<gene>
    <name evidence="5" type="ORF">WA1_35755</name>
</gene>
<dbReference type="GO" id="GO:0005886">
    <property type="term" value="C:plasma membrane"/>
    <property type="evidence" value="ECO:0007669"/>
    <property type="project" value="TreeGrafter"/>
</dbReference>
<protein>
    <submittedName>
        <fullName evidence="5">Urea ABC transporter ATP-binding protein UrtD</fullName>
    </submittedName>
</protein>
<dbReference type="InterPro" id="IPR027417">
    <property type="entry name" value="P-loop_NTPase"/>
</dbReference>
<name>A0A139X1I9_9CYAN</name>
<evidence type="ECO:0000256" key="1">
    <source>
        <dbReference type="ARBA" id="ARBA00022448"/>
    </source>
</evidence>
<reference evidence="5 6" key="1">
    <citation type="journal article" date="2013" name="Genome Biol. Evol.">
        <title>Genomes of Stigonematalean cyanobacteria (subsection V) and the evolution of oxygenic photosynthesis from prokaryotes to plastids.</title>
        <authorList>
            <person name="Dagan T."/>
            <person name="Roettger M."/>
            <person name="Stucken K."/>
            <person name="Landan G."/>
            <person name="Koch R."/>
            <person name="Major P."/>
            <person name="Gould S.B."/>
            <person name="Goremykin V.V."/>
            <person name="Rippka R."/>
            <person name="Tandeau de Marsac N."/>
            <person name="Gugger M."/>
            <person name="Lockhart P.J."/>
            <person name="Allen J.F."/>
            <person name="Brune I."/>
            <person name="Maus I."/>
            <person name="Puhler A."/>
            <person name="Martin W.F."/>
        </authorList>
    </citation>
    <scope>NUCLEOTIDE SEQUENCE [LARGE SCALE GENOMIC DNA]</scope>
    <source>
        <strain evidence="5 6">PCC 7110</strain>
    </source>
</reference>
<dbReference type="PANTHER" id="PTHR45772:SF8">
    <property type="entry name" value="HIGH-AFFINITY BRANCHED-CHAIN AMINO ACID TRANSPORT ATP-BINDING PROTEIN"/>
    <property type="match status" value="1"/>
</dbReference>
<dbReference type="GO" id="GO:0016887">
    <property type="term" value="F:ATP hydrolysis activity"/>
    <property type="evidence" value="ECO:0007669"/>
    <property type="project" value="InterPro"/>
</dbReference>
<dbReference type="InterPro" id="IPR032823">
    <property type="entry name" value="BCA_ABC_TP_C"/>
</dbReference>
<dbReference type="FunFam" id="3.40.50.300:FF:000421">
    <property type="entry name" value="Branched-chain amino acid ABC transporter ATP-binding protein"/>
    <property type="match status" value="1"/>
</dbReference>
<dbReference type="CDD" id="cd03219">
    <property type="entry name" value="ABC_Mj1267_LivG_branched"/>
    <property type="match status" value="1"/>
</dbReference>
<accession>A0A139X1I9</accession>
<dbReference type="RefSeq" id="WP_017745846.1">
    <property type="nucleotide sequence ID" value="NZ_KQ976354.1"/>
</dbReference>
<evidence type="ECO:0000313" key="6">
    <source>
        <dbReference type="Proteomes" id="UP000076925"/>
    </source>
</evidence>
<dbReference type="EMBL" id="ANNX02000040">
    <property type="protein sequence ID" value="KYC38544.1"/>
    <property type="molecule type" value="Genomic_DNA"/>
</dbReference>
<keyword evidence="2" id="KW-0547">Nucleotide-binding</keyword>
<proteinExistence type="predicted"/>
<dbReference type="PANTHER" id="PTHR45772">
    <property type="entry name" value="CONSERVED COMPONENT OF ABC TRANSPORTER FOR NATURAL AMINO ACIDS-RELATED"/>
    <property type="match status" value="1"/>
</dbReference>
<evidence type="ECO:0000259" key="4">
    <source>
        <dbReference type="PROSITE" id="PS50893"/>
    </source>
</evidence>
<dbReference type="Pfam" id="PF12399">
    <property type="entry name" value="BCA_ABC_TP_C"/>
    <property type="match status" value="1"/>
</dbReference>
<dbReference type="GO" id="GO:0005524">
    <property type="term" value="F:ATP binding"/>
    <property type="evidence" value="ECO:0007669"/>
    <property type="project" value="UniProtKB-KW"/>
</dbReference>
<keyword evidence="3 5" id="KW-0067">ATP-binding</keyword>
<feature type="domain" description="ABC transporter" evidence="4">
    <location>
        <begin position="6"/>
        <end position="245"/>
    </location>
</feature>
<dbReference type="InterPro" id="IPR003439">
    <property type="entry name" value="ABC_transporter-like_ATP-bd"/>
</dbReference>
<keyword evidence="1" id="KW-0813">Transport</keyword>
<evidence type="ECO:0000256" key="2">
    <source>
        <dbReference type="ARBA" id="ARBA00022741"/>
    </source>
</evidence>
<evidence type="ECO:0000313" key="5">
    <source>
        <dbReference type="EMBL" id="KYC38544.1"/>
    </source>
</evidence>
<dbReference type="InterPro" id="IPR003593">
    <property type="entry name" value="AAA+_ATPase"/>
</dbReference>
<dbReference type="InterPro" id="IPR051120">
    <property type="entry name" value="ABC_AA/LPS_Transport"/>
</dbReference>
<organism evidence="5 6">
    <name type="scientific">Scytonema hofmannii PCC 7110</name>
    <dbReference type="NCBI Taxonomy" id="128403"/>
    <lineage>
        <taxon>Bacteria</taxon>
        <taxon>Bacillati</taxon>
        <taxon>Cyanobacteriota</taxon>
        <taxon>Cyanophyceae</taxon>
        <taxon>Nostocales</taxon>
        <taxon>Scytonemataceae</taxon>
        <taxon>Scytonema</taxon>
    </lineage>
</organism>
<evidence type="ECO:0000256" key="3">
    <source>
        <dbReference type="ARBA" id="ARBA00022840"/>
    </source>
</evidence>
<comment type="caution">
    <text evidence="5">The sequence shown here is derived from an EMBL/GenBank/DDBJ whole genome shotgun (WGS) entry which is preliminary data.</text>
</comment>
<dbReference type="InterPro" id="IPR017781">
    <property type="entry name" value="ABC_transptr_urea_ATP-bd_UrtD"/>
</dbReference>
<dbReference type="PROSITE" id="PS00211">
    <property type="entry name" value="ABC_TRANSPORTER_1"/>
    <property type="match status" value="1"/>
</dbReference>
<dbReference type="SUPFAM" id="SSF52540">
    <property type="entry name" value="P-loop containing nucleoside triphosphate hydrolases"/>
    <property type="match status" value="1"/>
</dbReference>
<dbReference type="AlphaFoldDB" id="A0A139X1I9"/>
<sequence length="259" mass="28452">MKAKILETKNLTVSFDGFKALNQLNFSMDVGELRVVIGPNGAGKTTFLDVITGKVKPTEGRVFLKGKSLHSLSEHQIARRGIGRKFQTPRIYLNLTPRENLELSSNRNKNVFSTLFGRSSNAEKNSIKGLLETIGLADKADRLAGLLSHGEKQRLEIGMLVAQSPDVLLVDEPVAGLTDEETYNIGELLLALSQSHSILVIEHDMEFVRQIARKVTVLHEGSVLCEGTIEEVQNDKRVIEVYLGLSSQIGAKPDCSTSL</sequence>
<keyword evidence="6" id="KW-1185">Reference proteome</keyword>
<dbReference type="STRING" id="128403.WA1_35755"/>
<dbReference type="OrthoDB" id="538665at2"/>
<dbReference type="Pfam" id="PF00005">
    <property type="entry name" value="ABC_tran"/>
    <property type="match status" value="1"/>
</dbReference>
<dbReference type="PROSITE" id="PS50893">
    <property type="entry name" value="ABC_TRANSPORTER_2"/>
    <property type="match status" value="1"/>
</dbReference>
<dbReference type="InterPro" id="IPR017871">
    <property type="entry name" value="ABC_transporter-like_CS"/>
</dbReference>
<dbReference type="Gene3D" id="3.40.50.300">
    <property type="entry name" value="P-loop containing nucleotide triphosphate hydrolases"/>
    <property type="match status" value="1"/>
</dbReference>
<dbReference type="NCBIfam" id="TIGR03411">
    <property type="entry name" value="urea_trans_UrtD"/>
    <property type="match status" value="1"/>
</dbReference>
<dbReference type="Proteomes" id="UP000076925">
    <property type="component" value="Unassembled WGS sequence"/>
</dbReference>